<sequence>MSQWVSESEYFEKIFNKLDVSSSVTEHASFEECTFNHCNFTSARLSHCKFTHCTFNHCNFSIAEILGSRFYEIDFNECKLSGIDWTRAQWPTFSLDPELRFNKSILTHSAFFGLKLQGMKMDECILHEVDFRECDLAGAEIVNCDLAGSLFHNTDLRGANFTDSWDFQIDVMNNLVARAKFSRQEAVSLLESLGIELVD</sequence>
<organism evidence="1">
    <name type="scientific">Rouxiella sp. WC2420</name>
    <dbReference type="NCBI Taxonomy" id="3234145"/>
    <lineage>
        <taxon>Bacteria</taxon>
        <taxon>Pseudomonadati</taxon>
        <taxon>Pseudomonadota</taxon>
        <taxon>Gammaproteobacteria</taxon>
        <taxon>Enterobacterales</taxon>
        <taxon>Yersiniaceae</taxon>
        <taxon>Rouxiella</taxon>
    </lineage>
</organism>
<accession>A0AB39VJS6</accession>
<dbReference type="RefSeq" id="WP_369787970.1">
    <property type="nucleotide sequence ID" value="NZ_CP165628.1"/>
</dbReference>
<proteinExistence type="predicted"/>
<dbReference type="InterPro" id="IPR001646">
    <property type="entry name" value="5peptide_repeat"/>
</dbReference>
<gene>
    <name evidence="1" type="ORF">AB3G37_12565</name>
</gene>
<dbReference type="Gene3D" id="2.160.20.80">
    <property type="entry name" value="E3 ubiquitin-protein ligase SopA"/>
    <property type="match status" value="1"/>
</dbReference>
<name>A0AB39VJS6_9GAMM</name>
<dbReference type="AlphaFoldDB" id="A0AB39VJS6"/>
<reference evidence="1" key="1">
    <citation type="submission" date="2024-07" db="EMBL/GenBank/DDBJ databases">
        <authorList>
            <person name="Biller S.J."/>
        </authorList>
    </citation>
    <scope>NUCLEOTIDE SEQUENCE</scope>
    <source>
        <strain evidence="1">WC2420</strain>
    </source>
</reference>
<dbReference type="SUPFAM" id="SSF141571">
    <property type="entry name" value="Pentapeptide repeat-like"/>
    <property type="match status" value="1"/>
</dbReference>
<dbReference type="EMBL" id="CP165628">
    <property type="protein sequence ID" value="XDU70427.1"/>
    <property type="molecule type" value="Genomic_DNA"/>
</dbReference>
<dbReference type="InterPro" id="IPR052949">
    <property type="entry name" value="PA_immunity-related"/>
</dbReference>
<evidence type="ECO:0000313" key="1">
    <source>
        <dbReference type="EMBL" id="XDU70427.1"/>
    </source>
</evidence>
<dbReference type="Pfam" id="PF13599">
    <property type="entry name" value="Pentapeptide_4"/>
    <property type="match status" value="2"/>
</dbReference>
<protein>
    <submittedName>
        <fullName evidence="1">Pentapeptide repeat-containing protein</fullName>
    </submittedName>
</protein>
<dbReference type="PANTHER" id="PTHR42999">
    <property type="entry name" value="ANTIBIOTIC RESISTANCE PROTEIN MCBG"/>
    <property type="match status" value="1"/>
</dbReference>
<dbReference type="PANTHER" id="PTHR42999:SF1">
    <property type="entry name" value="PENTAPEPTIDE REPEAT-CONTAINING PROTEIN"/>
    <property type="match status" value="1"/>
</dbReference>